<sequence length="189" mass="22205">QSLAKFVNSTKNLNKLLKYSRSLRDKSNIGFEKEKKINEKPNIHCSNYRKFGCRSNDCRDRPKGPSKPSRTNLKGPKKIWIPKTMIIPVLGVLNNRKKSPVIVLGQWVLTTHDEQRVYVPKSPSKERRMHYLQRKDCKHLFPSIDNVLYAKGLKHNLLSIRECITKDYKGLIIFLLRDRTICIRLIWYT</sequence>
<dbReference type="Proteomes" id="UP000257109">
    <property type="component" value="Unassembled WGS sequence"/>
</dbReference>
<dbReference type="OrthoDB" id="1932348at2759"/>
<accession>A0A371HTJ0</accession>
<gene>
    <name evidence="2" type="ORF">CR513_09958</name>
</gene>
<dbReference type="EMBL" id="QJKJ01001750">
    <property type="protein sequence ID" value="RDY06109.1"/>
    <property type="molecule type" value="Genomic_DNA"/>
</dbReference>
<organism evidence="2 3">
    <name type="scientific">Mucuna pruriens</name>
    <name type="common">Velvet bean</name>
    <name type="synonym">Dolichos pruriens</name>
    <dbReference type="NCBI Taxonomy" id="157652"/>
    <lineage>
        <taxon>Eukaryota</taxon>
        <taxon>Viridiplantae</taxon>
        <taxon>Streptophyta</taxon>
        <taxon>Embryophyta</taxon>
        <taxon>Tracheophyta</taxon>
        <taxon>Spermatophyta</taxon>
        <taxon>Magnoliopsida</taxon>
        <taxon>eudicotyledons</taxon>
        <taxon>Gunneridae</taxon>
        <taxon>Pentapetalae</taxon>
        <taxon>rosids</taxon>
        <taxon>fabids</taxon>
        <taxon>Fabales</taxon>
        <taxon>Fabaceae</taxon>
        <taxon>Papilionoideae</taxon>
        <taxon>50 kb inversion clade</taxon>
        <taxon>NPAAA clade</taxon>
        <taxon>indigoferoid/millettioid clade</taxon>
        <taxon>Phaseoleae</taxon>
        <taxon>Mucuna</taxon>
    </lineage>
</organism>
<feature type="non-terminal residue" evidence="2">
    <location>
        <position position="189"/>
    </location>
</feature>
<comment type="caution">
    <text evidence="2">The sequence shown here is derived from an EMBL/GenBank/DDBJ whole genome shotgun (WGS) entry which is preliminary data.</text>
</comment>
<feature type="non-terminal residue" evidence="2">
    <location>
        <position position="1"/>
    </location>
</feature>
<evidence type="ECO:0000256" key="1">
    <source>
        <dbReference type="SAM" id="MobiDB-lite"/>
    </source>
</evidence>
<name>A0A371HTJ0_MUCPR</name>
<proteinExistence type="predicted"/>
<evidence type="ECO:0000313" key="2">
    <source>
        <dbReference type="EMBL" id="RDY06109.1"/>
    </source>
</evidence>
<evidence type="ECO:0000313" key="3">
    <source>
        <dbReference type="Proteomes" id="UP000257109"/>
    </source>
</evidence>
<protein>
    <submittedName>
        <fullName evidence="2">Uncharacterized protein</fullName>
    </submittedName>
</protein>
<keyword evidence="3" id="KW-1185">Reference proteome</keyword>
<dbReference type="AlphaFoldDB" id="A0A371HTJ0"/>
<reference evidence="2" key="1">
    <citation type="submission" date="2018-05" db="EMBL/GenBank/DDBJ databases">
        <title>Draft genome of Mucuna pruriens seed.</title>
        <authorList>
            <person name="Nnadi N.E."/>
            <person name="Vos R."/>
            <person name="Hasami M.H."/>
            <person name="Devisetty U.K."/>
            <person name="Aguiy J.C."/>
        </authorList>
    </citation>
    <scope>NUCLEOTIDE SEQUENCE [LARGE SCALE GENOMIC DNA]</scope>
    <source>
        <strain evidence="2">JCA_2017</strain>
    </source>
</reference>
<feature type="region of interest" description="Disordered" evidence="1">
    <location>
        <begin position="56"/>
        <end position="75"/>
    </location>
</feature>